<dbReference type="GO" id="GO:0004315">
    <property type="term" value="F:3-oxoacyl-[acyl-carrier-protein] synthase activity"/>
    <property type="evidence" value="ECO:0007669"/>
    <property type="project" value="InterPro"/>
</dbReference>
<proteinExistence type="predicted"/>
<dbReference type="Pfam" id="PF00109">
    <property type="entry name" value="ketoacyl-synt"/>
    <property type="match status" value="1"/>
</dbReference>
<sequence>MAPHASDSRRPTPNGSNLYAATTQTVQTTNSHVVSDGHIMPIAIVGMSCRFPGGATNPSKLWDMLCGAKSAWSPIPKERFNAEAYFHPDPERNGAINVEGGHFLKEDIGRFDASFFNISPNEAKAIDPQQRLQLESAYEALENAGIPLEKVAGSNTSVYVGVFGKDYGEMLSRDPENAPVYAATGNGFAILSNRISYFFDLKGPSVTLDTACSASLTALHLACQSLRTGESKMAIVGGTNIIHSADMMVCMSLLRFFSQEGRCYSFDHRACGYSRGEGVATVILKPLDAALRDGDPFEAHGTGTAAGDPLEAGAIATVLVAVYKCDVGDAASLDAAMTQCRAEMPPVRGVIHGGMVLRDSIFQNMTHSDWQTALKPKVAGTINLCRSFSASASALDFLILLSSSAGMVGNFGQGNYSASSTFQDAVAHHYAFGTAQNATLPIVTIDLGMILGAGYVTENEDAEQNLRKWGYLGIEHEKFLSIIKSAMMEARRPASFSTVSQLIKSMNKDPLLLRCQVATGLGTRGMVDSAVAGAAPGEQYQMPFWFYDVRFSHLLQLDRLAARQNGGDGNGADGGAAFKNVDSFAAAQLVLCDFLLEKLSKVLMIPLAELNSALPMSAYGVDSLVAVEIRNWIFREMKVDMPVFELQGGASLMELCETIAKRSPLVSEELRAQLT</sequence>
<dbReference type="PANTHER" id="PTHR43775:SF29">
    <property type="entry name" value="ASPERFURANONE POLYKETIDE SYNTHASE AFOG-RELATED"/>
    <property type="match status" value="1"/>
</dbReference>
<dbReference type="PROSITE" id="PS00606">
    <property type="entry name" value="KS3_1"/>
    <property type="match status" value="1"/>
</dbReference>
<dbReference type="Proteomes" id="UP000293360">
    <property type="component" value="Unassembled WGS sequence"/>
</dbReference>
<dbReference type="InterPro" id="IPR016039">
    <property type="entry name" value="Thiolase-like"/>
</dbReference>
<dbReference type="AlphaFoldDB" id="A0A4Q4T747"/>
<dbReference type="GO" id="GO:0016491">
    <property type="term" value="F:oxidoreductase activity"/>
    <property type="evidence" value="ECO:0007669"/>
    <property type="project" value="UniProtKB-KW"/>
</dbReference>
<dbReference type="Gene3D" id="3.40.47.10">
    <property type="match status" value="1"/>
</dbReference>
<keyword evidence="4" id="KW-0560">Oxidoreductase</keyword>
<dbReference type="Gene3D" id="1.10.1200.10">
    <property type="entry name" value="ACP-like"/>
    <property type="match status" value="1"/>
</dbReference>
<accession>A0A4Q4T747</accession>
<dbReference type="PROSITE" id="PS52004">
    <property type="entry name" value="KS3_2"/>
    <property type="match status" value="1"/>
</dbReference>
<feature type="domain" description="Ketosynthase family 3 (KS3)" evidence="6">
    <location>
        <begin position="39"/>
        <end position="424"/>
    </location>
</feature>
<evidence type="ECO:0000256" key="3">
    <source>
        <dbReference type="ARBA" id="ARBA00022679"/>
    </source>
</evidence>
<dbReference type="InterPro" id="IPR020806">
    <property type="entry name" value="PKS_PP-bd"/>
</dbReference>
<dbReference type="Gene3D" id="3.40.50.720">
    <property type="entry name" value="NAD(P)-binding Rossmann-like Domain"/>
    <property type="match status" value="1"/>
</dbReference>
<dbReference type="InterPro" id="IPR036736">
    <property type="entry name" value="ACP-like_sf"/>
</dbReference>
<dbReference type="InterPro" id="IPR020841">
    <property type="entry name" value="PKS_Beta-ketoAc_synthase_dom"/>
</dbReference>
<dbReference type="PROSITE" id="PS00012">
    <property type="entry name" value="PHOSPHOPANTETHEINE"/>
    <property type="match status" value="1"/>
</dbReference>
<evidence type="ECO:0000256" key="2">
    <source>
        <dbReference type="ARBA" id="ARBA00022553"/>
    </source>
</evidence>
<evidence type="ECO:0000259" key="6">
    <source>
        <dbReference type="PROSITE" id="PS52004"/>
    </source>
</evidence>
<feature type="domain" description="Carrier" evidence="5">
    <location>
        <begin position="586"/>
        <end position="663"/>
    </location>
</feature>
<dbReference type="SUPFAM" id="SSF53901">
    <property type="entry name" value="Thiolase-like"/>
    <property type="match status" value="1"/>
</dbReference>
<dbReference type="GO" id="GO:0044550">
    <property type="term" value="P:secondary metabolite biosynthetic process"/>
    <property type="evidence" value="ECO:0007669"/>
    <property type="project" value="TreeGrafter"/>
</dbReference>
<name>A0A4Q4T747_9PEZI</name>
<reference evidence="7 8" key="1">
    <citation type="submission" date="2018-06" db="EMBL/GenBank/DDBJ databases">
        <title>Complete Genomes of Monosporascus.</title>
        <authorList>
            <person name="Robinson A.J."/>
            <person name="Natvig D.O."/>
        </authorList>
    </citation>
    <scope>NUCLEOTIDE SEQUENCE [LARGE SCALE GENOMIC DNA]</scope>
    <source>
        <strain evidence="7 8">CBS 110550</strain>
    </source>
</reference>
<dbReference type="GO" id="GO:0006633">
    <property type="term" value="P:fatty acid biosynthetic process"/>
    <property type="evidence" value="ECO:0007669"/>
    <property type="project" value="InterPro"/>
</dbReference>
<dbReference type="Pfam" id="PF23297">
    <property type="entry name" value="ACP_SdgA_C"/>
    <property type="match status" value="1"/>
</dbReference>
<evidence type="ECO:0000313" key="7">
    <source>
        <dbReference type="EMBL" id="RYP02285.1"/>
    </source>
</evidence>
<keyword evidence="1" id="KW-0596">Phosphopantetheine</keyword>
<keyword evidence="8" id="KW-1185">Reference proteome</keyword>
<dbReference type="InterPro" id="IPR018201">
    <property type="entry name" value="Ketoacyl_synth_AS"/>
</dbReference>
<dbReference type="Pfam" id="PF08659">
    <property type="entry name" value="KR"/>
    <property type="match status" value="1"/>
</dbReference>
<dbReference type="InterPro" id="IPR014030">
    <property type="entry name" value="Ketoacyl_synth_N"/>
</dbReference>
<evidence type="ECO:0000256" key="4">
    <source>
        <dbReference type="ARBA" id="ARBA00023002"/>
    </source>
</evidence>
<dbReference type="InterPro" id="IPR057326">
    <property type="entry name" value="KR_dom"/>
</dbReference>
<dbReference type="InterPro" id="IPR050091">
    <property type="entry name" value="PKS_NRPS_Biosynth_Enz"/>
</dbReference>
<dbReference type="SUPFAM" id="SSF47336">
    <property type="entry name" value="ACP-like"/>
    <property type="match status" value="1"/>
</dbReference>
<dbReference type="SMART" id="SM00822">
    <property type="entry name" value="PKS_KR"/>
    <property type="match status" value="1"/>
</dbReference>
<dbReference type="InterPro" id="IPR013968">
    <property type="entry name" value="PKS_KR"/>
</dbReference>
<gene>
    <name evidence="7" type="ORF">DL764_005851</name>
</gene>
<dbReference type="GO" id="GO:0004312">
    <property type="term" value="F:fatty acid synthase activity"/>
    <property type="evidence" value="ECO:0007669"/>
    <property type="project" value="TreeGrafter"/>
</dbReference>
<evidence type="ECO:0000313" key="8">
    <source>
        <dbReference type="Proteomes" id="UP000293360"/>
    </source>
</evidence>
<dbReference type="InterPro" id="IPR036291">
    <property type="entry name" value="NAD(P)-bd_dom_sf"/>
</dbReference>
<dbReference type="SUPFAM" id="SSF51735">
    <property type="entry name" value="NAD(P)-binding Rossmann-fold domains"/>
    <property type="match status" value="1"/>
</dbReference>
<dbReference type="InterPro" id="IPR009081">
    <property type="entry name" value="PP-bd_ACP"/>
</dbReference>
<evidence type="ECO:0000256" key="1">
    <source>
        <dbReference type="ARBA" id="ARBA00022450"/>
    </source>
</evidence>
<keyword evidence="2" id="KW-0597">Phosphoprotein</keyword>
<dbReference type="PROSITE" id="PS50075">
    <property type="entry name" value="CARRIER"/>
    <property type="match status" value="1"/>
</dbReference>
<protein>
    <submittedName>
        <fullName evidence="7">Uncharacterized protein</fullName>
    </submittedName>
</protein>
<evidence type="ECO:0000259" key="5">
    <source>
        <dbReference type="PROSITE" id="PS50075"/>
    </source>
</evidence>
<dbReference type="EMBL" id="QJNU01000321">
    <property type="protein sequence ID" value="RYP02285.1"/>
    <property type="molecule type" value="Genomic_DNA"/>
</dbReference>
<dbReference type="OrthoDB" id="329835at2759"/>
<organism evidence="7 8">
    <name type="scientific">Monosporascus ibericus</name>
    <dbReference type="NCBI Taxonomy" id="155417"/>
    <lineage>
        <taxon>Eukaryota</taxon>
        <taxon>Fungi</taxon>
        <taxon>Dikarya</taxon>
        <taxon>Ascomycota</taxon>
        <taxon>Pezizomycotina</taxon>
        <taxon>Sordariomycetes</taxon>
        <taxon>Xylariomycetidae</taxon>
        <taxon>Xylariales</taxon>
        <taxon>Xylariales incertae sedis</taxon>
        <taxon>Monosporascus</taxon>
    </lineage>
</organism>
<comment type="caution">
    <text evidence="7">The sequence shown here is derived from an EMBL/GenBank/DDBJ whole genome shotgun (WGS) entry which is preliminary data.</text>
</comment>
<dbReference type="SMART" id="SM00825">
    <property type="entry name" value="PKS_KS"/>
    <property type="match status" value="1"/>
</dbReference>
<dbReference type="STRING" id="155417.A0A4Q4T747"/>
<dbReference type="PANTHER" id="PTHR43775">
    <property type="entry name" value="FATTY ACID SYNTHASE"/>
    <property type="match status" value="1"/>
</dbReference>
<dbReference type="SMART" id="SM00823">
    <property type="entry name" value="PKS_PP"/>
    <property type="match status" value="1"/>
</dbReference>
<dbReference type="InterPro" id="IPR006162">
    <property type="entry name" value="Ppantetheine_attach_site"/>
</dbReference>
<dbReference type="CDD" id="cd00833">
    <property type="entry name" value="PKS"/>
    <property type="match status" value="1"/>
</dbReference>
<dbReference type="GO" id="GO:0031177">
    <property type="term" value="F:phosphopantetheine binding"/>
    <property type="evidence" value="ECO:0007669"/>
    <property type="project" value="InterPro"/>
</dbReference>
<keyword evidence="3" id="KW-0808">Transferase</keyword>